<proteinExistence type="predicted"/>
<dbReference type="SUPFAM" id="SSF53756">
    <property type="entry name" value="UDP-Glycosyltransferase/glycogen phosphorylase"/>
    <property type="match status" value="1"/>
</dbReference>
<keyword evidence="2" id="KW-0808">Transferase</keyword>
<evidence type="ECO:0000313" key="3">
    <source>
        <dbReference type="Proteomes" id="UP000198775"/>
    </source>
</evidence>
<gene>
    <name evidence="2" type="ORF">SAMN05216388_10564</name>
</gene>
<protein>
    <submittedName>
        <fullName evidence="2">Glycosyl transferases group 1</fullName>
    </submittedName>
</protein>
<reference evidence="3" key="1">
    <citation type="submission" date="2016-10" db="EMBL/GenBank/DDBJ databases">
        <authorList>
            <person name="Varghese N."/>
            <person name="Submissions S."/>
        </authorList>
    </citation>
    <scope>NUCLEOTIDE SEQUENCE [LARGE SCALE GENOMIC DNA]</scope>
    <source>
        <strain evidence="3">IBRC-M 10043</strain>
    </source>
</reference>
<organism evidence="2 3">
    <name type="scientific">Halorientalis persicus</name>
    <dbReference type="NCBI Taxonomy" id="1367881"/>
    <lineage>
        <taxon>Archaea</taxon>
        <taxon>Methanobacteriati</taxon>
        <taxon>Methanobacteriota</taxon>
        <taxon>Stenosarchaea group</taxon>
        <taxon>Halobacteria</taxon>
        <taxon>Halobacteriales</taxon>
        <taxon>Haloarculaceae</taxon>
        <taxon>Halorientalis</taxon>
    </lineage>
</organism>
<dbReference type="Pfam" id="PF00534">
    <property type="entry name" value="Glycos_transf_1"/>
    <property type="match status" value="1"/>
</dbReference>
<dbReference type="GO" id="GO:0016757">
    <property type="term" value="F:glycosyltransferase activity"/>
    <property type="evidence" value="ECO:0007669"/>
    <property type="project" value="InterPro"/>
</dbReference>
<accession>A0A1H8WE07</accession>
<dbReference type="PANTHER" id="PTHR45947:SF3">
    <property type="entry name" value="SULFOQUINOVOSYL TRANSFERASE SQD2"/>
    <property type="match status" value="1"/>
</dbReference>
<dbReference type="Proteomes" id="UP000198775">
    <property type="component" value="Unassembled WGS sequence"/>
</dbReference>
<dbReference type="EMBL" id="FOCX01000056">
    <property type="protein sequence ID" value="SEP25799.1"/>
    <property type="molecule type" value="Genomic_DNA"/>
</dbReference>
<dbReference type="InterPro" id="IPR050194">
    <property type="entry name" value="Glycosyltransferase_grp1"/>
</dbReference>
<keyword evidence="3" id="KW-1185">Reference proteome</keyword>
<dbReference type="AlphaFoldDB" id="A0A1H8WE07"/>
<dbReference type="Gene3D" id="3.40.50.2000">
    <property type="entry name" value="Glycogen Phosphorylase B"/>
    <property type="match status" value="1"/>
</dbReference>
<name>A0A1H8WE07_9EURY</name>
<dbReference type="PANTHER" id="PTHR45947">
    <property type="entry name" value="SULFOQUINOVOSYL TRANSFERASE SQD2"/>
    <property type="match status" value="1"/>
</dbReference>
<feature type="domain" description="Glycosyl transferase family 1" evidence="1">
    <location>
        <begin position="1"/>
        <end position="57"/>
    </location>
</feature>
<sequence>MEAIACGTPVVGINAGALPETINTGETGHLYERGNIDSFTAALETAISDLSNLRESCLEHREALGVERTLKTLADLYDDIQ</sequence>
<evidence type="ECO:0000259" key="1">
    <source>
        <dbReference type="Pfam" id="PF00534"/>
    </source>
</evidence>
<dbReference type="InterPro" id="IPR001296">
    <property type="entry name" value="Glyco_trans_1"/>
</dbReference>
<evidence type="ECO:0000313" key="2">
    <source>
        <dbReference type="EMBL" id="SEP25799.1"/>
    </source>
</evidence>